<evidence type="ECO:0000313" key="2">
    <source>
        <dbReference type="EMBL" id="TDU32752.1"/>
    </source>
</evidence>
<feature type="chain" id="PRO_5030100244" evidence="1">
    <location>
        <begin position="28"/>
        <end position="138"/>
    </location>
</feature>
<comment type="caution">
    <text evidence="2">The sequence shown here is derived from an EMBL/GenBank/DDBJ whole genome shotgun (WGS) entry which is preliminary data.</text>
</comment>
<sequence length="138" mass="13929">MNLVKTLKSAAAISAVALSFVSAPSFATVGLHAYASLGIKTCRTGSECTDPNGPSLDGFAGTVSQAPSIRTCTKTTAECADPNGPSLDGFVGTVSQAPSIRTCTKNSVECSDPNGPSLDGFVAPVQPVTNLVHTVGKN</sequence>
<name>A0A4S3KB80_9GAMM</name>
<protein>
    <submittedName>
        <fullName evidence="2">Uncharacterized protein</fullName>
    </submittedName>
</protein>
<feature type="signal peptide" evidence="1">
    <location>
        <begin position="1"/>
        <end position="27"/>
    </location>
</feature>
<accession>A0A4S3KB80</accession>
<proteinExistence type="predicted"/>
<keyword evidence="1" id="KW-0732">Signal</keyword>
<dbReference type="EMBL" id="SOBT01000008">
    <property type="protein sequence ID" value="TDU32752.1"/>
    <property type="molecule type" value="Genomic_DNA"/>
</dbReference>
<keyword evidence="3" id="KW-1185">Reference proteome</keyword>
<dbReference type="AlphaFoldDB" id="A0A4S3KB80"/>
<dbReference type="Proteomes" id="UP000295341">
    <property type="component" value="Unassembled WGS sequence"/>
</dbReference>
<gene>
    <name evidence="2" type="ORF">DFR24_2156</name>
</gene>
<evidence type="ECO:0000313" key="3">
    <source>
        <dbReference type="Proteomes" id="UP000295341"/>
    </source>
</evidence>
<evidence type="ECO:0000256" key="1">
    <source>
        <dbReference type="SAM" id="SignalP"/>
    </source>
</evidence>
<reference evidence="2 3" key="1">
    <citation type="submission" date="2019-03" db="EMBL/GenBank/DDBJ databases">
        <title>Genomic Encyclopedia of Type Strains, Phase IV (KMG-IV): sequencing the most valuable type-strain genomes for metagenomic binning, comparative biology and taxonomic classification.</title>
        <authorList>
            <person name="Goeker M."/>
        </authorList>
    </citation>
    <scope>NUCLEOTIDE SEQUENCE [LARGE SCALE GENOMIC DNA]</scope>
    <source>
        <strain evidence="2 3">DSM 26377</strain>
    </source>
</reference>
<dbReference type="RefSeq" id="WP_133881233.1">
    <property type="nucleotide sequence ID" value="NZ_MWIN01000001.1"/>
</dbReference>
<organism evidence="2 3">
    <name type="scientific">Panacagrimonas perspica</name>
    <dbReference type="NCBI Taxonomy" id="381431"/>
    <lineage>
        <taxon>Bacteria</taxon>
        <taxon>Pseudomonadati</taxon>
        <taxon>Pseudomonadota</taxon>
        <taxon>Gammaproteobacteria</taxon>
        <taxon>Nevskiales</taxon>
        <taxon>Nevskiaceae</taxon>
        <taxon>Panacagrimonas</taxon>
    </lineage>
</organism>